<dbReference type="Proteomes" id="UP000054549">
    <property type="component" value="Unassembled WGS sequence"/>
</dbReference>
<protein>
    <submittedName>
        <fullName evidence="1">Uncharacterized protein</fullName>
    </submittedName>
</protein>
<name>A0A0C2S4V6_AMAMK</name>
<gene>
    <name evidence="1" type="ORF">M378DRAFT_171433</name>
</gene>
<evidence type="ECO:0000313" key="2">
    <source>
        <dbReference type="Proteomes" id="UP000054549"/>
    </source>
</evidence>
<dbReference type="EMBL" id="KN818359">
    <property type="protein sequence ID" value="KIL57745.1"/>
    <property type="molecule type" value="Genomic_DNA"/>
</dbReference>
<dbReference type="AlphaFoldDB" id="A0A0C2S4V6"/>
<dbReference type="InParanoid" id="A0A0C2S4V6"/>
<organism evidence="1 2">
    <name type="scientific">Amanita muscaria (strain Koide BX008)</name>
    <dbReference type="NCBI Taxonomy" id="946122"/>
    <lineage>
        <taxon>Eukaryota</taxon>
        <taxon>Fungi</taxon>
        <taxon>Dikarya</taxon>
        <taxon>Basidiomycota</taxon>
        <taxon>Agaricomycotina</taxon>
        <taxon>Agaricomycetes</taxon>
        <taxon>Agaricomycetidae</taxon>
        <taxon>Agaricales</taxon>
        <taxon>Pluteineae</taxon>
        <taxon>Amanitaceae</taxon>
        <taxon>Amanita</taxon>
    </lineage>
</organism>
<dbReference type="HOGENOM" id="CLU_2941229_0_0_1"/>
<sequence length="60" mass="6910">MPSFSKTKPRSPSPRPIPVKRLEMSHPVFALKKRYITDTSFDSSSKAKEKGRYILVAFIR</sequence>
<accession>A0A0C2S4V6</accession>
<proteinExistence type="predicted"/>
<keyword evidence="2" id="KW-1185">Reference proteome</keyword>
<evidence type="ECO:0000313" key="1">
    <source>
        <dbReference type="EMBL" id="KIL57745.1"/>
    </source>
</evidence>
<reference evidence="1 2" key="1">
    <citation type="submission" date="2014-04" db="EMBL/GenBank/DDBJ databases">
        <title>Evolutionary Origins and Diversification of the Mycorrhizal Mutualists.</title>
        <authorList>
            <consortium name="DOE Joint Genome Institute"/>
            <consortium name="Mycorrhizal Genomics Consortium"/>
            <person name="Kohler A."/>
            <person name="Kuo A."/>
            <person name="Nagy L.G."/>
            <person name="Floudas D."/>
            <person name="Copeland A."/>
            <person name="Barry K.W."/>
            <person name="Cichocki N."/>
            <person name="Veneault-Fourrey C."/>
            <person name="LaButti K."/>
            <person name="Lindquist E.A."/>
            <person name="Lipzen A."/>
            <person name="Lundell T."/>
            <person name="Morin E."/>
            <person name="Murat C."/>
            <person name="Riley R."/>
            <person name="Ohm R."/>
            <person name="Sun H."/>
            <person name="Tunlid A."/>
            <person name="Henrissat B."/>
            <person name="Grigoriev I.V."/>
            <person name="Hibbett D.S."/>
            <person name="Martin F."/>
        </authorList>
    </citation>
    <scope>NUCLEOTIDE SEQUENCE [LARGE SCALE GENOMIC DNA]</scope>
    <source>
        <strain evidence="1 2">Koide BX008</strain>
    </source>
</reference>